<dbReference type="GeneID" id="92208406"/>
<dbReference type="Pfam" id="PF00069">
    <property type="entry name" value="Pkinase"/>
    <property type="match status" value="1"/>
</dbReference>
<dbReference type="Gene3D" id="3.30.200.20">
    <property type="entry name" value="Phosphorylase Kinase, domain 1"/>
    <property type="match status" value="1"/>
</dbReference>
<gene>
    <name evidence="5" type="ORF">LODBEIA_P32100</name>
</gene>
<feature type="compositionally biased region" description="Basic and acidic residues" evidence="3">
    <location>
        <begin position="93"/>
        <end position="104"/>
    </location>
</feature>
<dbReference type="InterPro" id="IPR008271">
    <property type="entry name" value="Ser/Thr_kinase_AS"/>
</dbReference>
<dbReference type="SUPFAM" id="SSF56112">
    <property type="entry name" value="Protein kinase-like (PK-like)"/>
    <property type="match status" value="1"/>
</dbReference>
<evidence type="ECO:0000313" key="5">
    <source>
        <dbReference type="EMBL" id="CAK9438986.1"/>
    </source>
</evidence>
<proteinExistence type="predicted"/>
<evidence type="ECO:0000256" key="3">
    <source>
        <dbReference type="SAM" id="MobiDB-lite"/>
    </source>
</evidence>
<accession>A0ABP0ZPZ1</accession>
<evidence type="ECO:0000256" key="2">
    <source>
        <dbReference type="ARBA" id="ARBA00022840"/>
    </source>
</evidence>
<dbReference type="InterPro" id="IPR000719">
    <property type="entry name" value="Prot_kinase_dom"/>
</dbReference>
<organism evidence="5 6">
    <name type="scientific">Lodderomyces beijingensis</name>
    <dbReference type="NCBI Taxonomy" id="1775926"/>
    <lineage>
        <taxon>Eukaryota</taxon>
        <taxon>Fungi</taxon>
        <taxon>Dikarya</taxon>
        <taxon>Ascomycota</taxon>
        <taxon>Saccharomycotina</taxon>
        <taxon>Pichiomycetes</taxon>
        <taxon>Debaryomycetaceae</taxon>
        <taxon>Candida/Lodderomyces clade</taxon>
        <taxon>Lodderomyces</taxon>
    </lineage>
</organism>
<feature type="domain" description="Protein kinase" evidence="4">
    <location>
        <begin position="999"/>
        <end position="1256"/>
    </location>
</feature>
<feature type="compositionally biased region" description="Basic and acidic residues" evidence="3">
    <location>
        <begin position="29"/>
        <end position="48"/>
    </location>
</feature>
<dbReference type="Gene3D" id="3.30.450.20">
    <property type="entry name" value="PAS domain"/>
    <property type="match status" value="1"/>
</dbReference>
<dbReference type="InterPro" id="IPR011009">
    <property type="entry name" value="Kinase-like_dom_sf"/>
</dbReference>
<reference evidence="5 6" key="1">
    <citation type="submission" date="2024-03" db="EMBL/GenBank/DDBJ databases">
        <authorList>
            <person name="Brejova B."/>
        </authorList>
    </citation>
    <scope>NUCLEOTIDE SEQUENCE [LARGE SCALE GENOMIC DNA]</scope>
    <source>
        <strain evidence="5 6">CBS 14171</strain>
    </source>
</reference>
<feature type="region of interest" description="Disordered" evidence="3">
    <location>
        <begin position="1"/>
        <end position="144"/>
    </location>
</feature>
<dbReference type="CDD" id="cd14004">
    <property type="entry name" value="STKc_PASK"/>
    <property type="match status" value="1"/>
</dbReference>
<dbReference type="Gene3D" id="1.10.510.10">
    <property type="entry name" value="Transferase(Phosphotransferase) domain 1"/>
    <property type="match status" value="1"/>
</dbReference>
<dbReference type="PANTHER" id="PTHR24346:SF51">
    <property type="entry name" value="PAS DOMAIN-CONTAINING SERINE_THREONINE-PROTEIN KINASE"/>
    <property type="match status" value="1"/>
</dbReference>
<dbReference type="PANTHER" id="PTHR24346">
    <property type="entry name" value="MAP/MICROTUBULE AFFINITY-REGULATING KINASE"/>
    <property type="match status" value="1"/>
</dbReference>
<keyword evidence="2" id="KW-0067">ATP-binding</keyword>
<keyword evidence="6" id="KW-1185">Reference proteome</keyword>
<evidence type="ECO:0000313" key="6">
    <source>
        <dbReference type="Proteomes" id="UP001497383"/>
    </source>
</evidence>
<dbReference type="PROSITE" id="PS50011">
    <property type="entry name" value="PROTEIN_KINASE_DOM"/>
    <property type="match status" value="1"/>
</dbReference>
<dbReference type="PROSITE" id="PS00108">
    <property type="entry name" value="PROTEIN_KINASE_ST"/>
    <property type="match status" value="1"/>
</dbReference>
<protein>
    <recommendedName>
        <fullName evidence="4">Protein kinase domain-containing protein</fullName>
    </recommendedName>
</protein>
<evidence type="ECO:0000256" key="1">
    <source>
        <dbReference type="ARBA" id="ARBA00022741"/>
    </source>
</evidence>
<name>A0ABP0ZPZ1_9ASCO</name>
<dbReference type="Proteomes" id="UP001497383">
    <property type="component" value="Chromosome 4"/>
</dbReference>
<dbReference type="EMBL" id="OZ022408">
    <property type="protein sequence ID" value="CAK9438986.1"/>
    <property type="molecule type" value="Genomic_DNA"/>
</dbReference>
<dbReference type="RefSeq" id="XP_066830148.1">
    <property type="nucleotide sequence ID" value="XM_066973296.1"/>
</dbReference>
<keyword evidence="1" id="KW-0547">Nucleotide-binding</keyword>
<evidence type="ECO:0000259" key="4">
    <source>
        <dbReference type="PROSITE" id="PS50011"/>
    </source>
</evidence>
<dbReference type="SMART" id="SM00220">
    <property type="entry name" value="S_TKc"/>
    <property type="match status" value="1"/>
</dbReference>
<sequence>MSTTTSGRKNSSHHQLDERVSASNSQNNIHEKNDGKIHTKAREKETHELGAGQQNSGPPTSSSLSSDKDQDQDQLDNSVAGARFDPTPSKGNRGQDQHVTDTRHQMSPRPDYTPSRKPSSEQFAPAPIPSSPGDGRPMQNSKPTSYEGILKFPIESSHSYSYAHLSPNSLALRLNVLKRCLEILKDRPDLFKSITTSESIAYDDDCSIISSSSQDAVAVEEPSRPTTTDFYAHPNHSVDLIHDVSSPATSFDKQNKKYKLESNASSAALAALFRPPLPRSDSLPMDQNLGSRKVSAPPILQESSVTANQSLAKHNFRDVLNLLETDMESVMTNSEIASTLHDLSLSSQSDDHKTKHDMLKKKLIYALAMPFLETTIPTSSLLQIEDDGASLKSAQSAPSSTALNLLNTKSLASTTTNSNNNGKKRPFQSMLTTKYSAPQSVFTIESDIPWSVKAANDLACLMFGISKTTIKALTLMDLIAPQFRDFVMSRLTGYNLDNGREDNILFAGEIVAIVRPGDRNFSWTSIWAKKKGELIILMFDQVPCDAFNINITKGADNSNTFSIDLLQEVAGNMVQENQLNRLTELSSLSQSLSDELSSFSEKLSGHEDQGLEDSEFINRTRYFTLQLENGEENVPCAITSSSLPLDEDNKFGGIKLKIHTMPYIAGIFVLDAKNFHILSCNNAIARNLFGRSSSELKHRSITELLPKFTEILNAGLEKNADSFQLSEGLVLPEHFFRKYDAVLKYNASQSHSDSSEEDLFLKSHGIEGLHRDGKTIFVDVQARASSQDALILWVTYSRARRERNLSRELDKLSSSTSSISLASSDKSQITLSSRTRSYSGYLKVSDIKQPLTPKRANNTHVSSTYPSSIGGGGGGDGGAAAGGLPSQMKLFNDEKENDLLEFSPREITRSSSTRRVGSASSWMPRGSLDSFMFADSMEPEKHAHKSQSELMKLKTNSPFYSEEEILKIENCSLAEIQAKSPKWPTEVGSARRTKKFSEFTVVKEMGEGAYGKVVLAQHKEDPIYRVIIKCIDKEKILVDTWVRDRRLGTIPSEIQIMAFLNSAPHPNIMRIVDFFEDSKYYYLEAPIFGDPPAIDLFDYIEVRKDLSEFDCRFIFKQAVSSIYHLHKQGIVHRDIKDENVIVDENGLIKLIDFGSAGYVKQGPFDVFVGTIDYASPEVLRGEKYEGKPQDIWALGILLYTMLYKENPFYNVDEIMEGDLRIPYVVSDASLALIQRILVRDISKRPTISDILESEWLQI</sequence>